<evidence type="ECO:0000259" key="2">
    <source>
        <dbReference type="Pfam" id="PF03781"/>
    </source>
</evidence>
<feature type="domain" description="Sulfatase-modifying factor enzyme-like" evidence="2">
    <location>
        <begin position="84"/>
        <end position="278"/>
    </location>
</feature>
<evidence type="ECO:0000313" key="3">
    <source>
        <dbReference type="EMBL" id="TWT85340.1"/>
    </source>
</evidence>
<dbReference type="InterPro" id="IPR016187">
    <property type="entry name" value="CTDL_fold"/>
</dbReference>
<dbReference type="EMBL" id="SJPO01000001">
    <property type="protein sequence ID" value="TWT85340.1"/>
    <property type="molecule type" value="Genomic_DNA"/>
</dbReference>
<gene>
    <name evidence="3" type="ORF">Pla123a_01470</name>
</gene>
<keyword evidence="4" id="KW-1185">Reference proteome</keyword>
<evidence type="ECO:0000313" key="4">
    <source>
        <dbReference type="Proteomes" id="UP000318478"/>
    </source>
</evidence>
<dbReference type="AlphaFoldDB" id="A0A5C5ZDU9"/>
<dbReference type="SUPFAM" id="SSF56436">
    <property type="entry name" value="C-type lectin-like"/>
    <property type="match status" value="1"/>
</dbReference>
<dbReference type="InterPro" id="IPR042095">
    <property type="entry name" value="SUMF_sf"/>
</dbReference>
<dbReference type="OrthoDB" id="581243at2"/>
<sequence precursor="true">MRPIQFFLFLLILAAAAHADTFSGLGGVAEIEFVTIGDPGNPADTTGAPNPAGAVDYEYRIGKYEISEAVYYSVVGTGGPPIVGTDLPMTNIRWYFAAQFVNSLNQIKGYPSAYKGIGSRDGLQLWSSGDPGYDPANPYRNRQAFYFLPSADEWYKAAYYDPATGVYYDYATGSNDLPDGIDFAGDPDFETVRADNYSPAGPNDVTNAGLLSPYGTMGQTGNVVEWEETAFDLTNDSAVEARGARGGAWFETDQWLDAGRRGQGAPNQAYDWVGFRVASRAPVPEPGAAAIGLWAAVALSAAARRGRVTA</sequence>
<evidence type="ECO:0000256" key="1">
    <source>
        <dbReference type="SAM" id="SignalP"/>
    </source>
</evidence>
<keyword evidence="1" id="KW-0732">Signal</keyword>
<name>A0A5C5ZDU9_9BACT</name>
<dbReference type="Gene3D" id="3.90.1580.10">
    <property type="entry name" value="paralog of FGE (formylglycine-generating enzyme)"/>
    <property type="match status" value="1"/>
</dbReference>
<dbReference type="Proteomes" id="UP000318478">
    <property type="component" value="Unassembled WGS sequence"/>
</dbReference>
<dbReference type="RefSeq" id="WP_146583609.1">
    <property type="nucleotide sequence ID" value="NZ_SJPO01000001.1"/>
</dbReference>
<dbReference type="InterPro" id="IPR005532">
    <property type="entry name" value="SUMF_dom"/>
</dbReference>
<dbReference type="Pfam" id="PF03781">
    <property type="entry name" value="FGE-sulfatase"/>
    <property type="match status" value="1"/>
</dbReference>
<feature type="signal peptide" evidence="1">
    <location>
        <begin position="1"/>
        <end position="19"/>
    </location>
</feature>
<accession>A0A5C5ZDU9</accession>
<comment type="caution">
    <text evidence="3">The sequence shown here is derived from an EMBL/GenBank/DDBJ whole genome shotgun (WGS) entry which is preliminary data.</text>
</comment>
<protein>
    <submittedName>
        <fullName evidence="3">Formylglycine-generating sulfatase enzyme</fullName>
    </submittedName>
</protein>
<reference evidence="3 4" key="1">
    <citation type="submission" date="2019-02" db="EMBL/GenBank/DDBJ databases">
        <title>Deep-cultivation of Planctomycetes and their phenomic and genomic characterization uncovers novel biology.</title>
        <authorList>
            <person name="Wiegand S."/>
            <person name="Jogler M."/>
            <person name="Boedeker C."/>
            <person name="Pinto D."/>
            <person name="Vollmers J."/>
            <person name="Rivas-Marin E."/>
            <person name="Kohn T."/>
            <person name="Peeters S.H."/>
            <person name="Heuer A."/>
            <person name="Rast P."/>
            <person name="Oberbeckmann S."/>
            <person name="Bunk B."/>
            <person name="Jeske O."/>
            <person name="Meyerdierks A."/>
            <person name="Storesund J.E."/>
            <person name="Kallscheuer N."/>
            <person name="Luecker S."/>
            <person name="Lage O.M."/>
            <person name="Pohl T."/>
            <person name="Merkel B.J."/>
            <person name="Hornburger P."/>
            <person name="Mueller R.-W."/>
            <person name="Bruemmer F."/>
            <person name="Labrenz M."/>
            <person name="Spormann A.M."/>
            <person name="Op Den Camp H."/>
            <person name="Overmann J."/>
            <person name="Amann R."/>
            <person name="Jetten M.S.M."/>
            <person name="Mascher T."/>
            <person name="Medema M.H."/>
            <person name="Devos D.P."/>
            <person name="Kaster A.-K."/>
            <person name="Ovreas L."/>
            <person name="Rohde M."/>
            <person name="Galperin M.Y."/>
            <person name="Jogler C."/>
        </authorList>
    </citation>
    <scope>NUCLEOTIDE SEQUENCE [LARGE SCALE GENOMIC DNA]</scope>
    <source>
        <strain evidence="3 4">Pla123a</strain>
    </source>
</reference>
<proteinExistence type="predicted"/>
<organism evidence="3 4">
    <name type="scientific">Posidoniimonas polymericola</name>
    <dbReference type="NCBI Taxonomy" id="2528002"/>
    <lineage>
        <taxon>Bacteria</taxon>
        <taxon>Pseudomonadati</taxon>
        <taxon>Planctomycetota</taxon>
        <taxon>Planctomycetia</taxon>
        <taxon>Pirellulales</taxon>
        <taxon>Lacipirellulaceae</taxon>
        <taxon>Posidoniimonas</taxon>
    </lineage>
</organism>
<feature type="chain" id="PRO_5023150062" evidence="1">
    <location>
        <begin position="20"/>
        <end position="310"/>
    </location>
</feature>